<dbReference type="EMBL" id="LLXH01000643">
    <property type="protein sequence ID" value="PKC64382.1"/>
    <property type="molecule type" value="Genomic_DNA"/>
</dbReference>
<name>A0A2N0RM49_9GLOM</name>
<reference evidence="1 2" key="2">
    <citation type="submission" date="2017-10" db="EMBL/GenBank/DDBJ databases">
        <title>Genome analyses suggest a sexual origin of heterokaryosis in a supposedly ancient asexual fungus.</title>
        <authorList>
            <person name="Corradi N."/>
            <person name="Sedzielewska K."/>
            <person name="Noel J."/>
            <person name="Charron P."/>
            <person name="Farinelli L."/>
            <person name="Marton T."/>
            <person name="Kruger M."/>
            <person name="Pelin A."/>
            <person name="Brachmann A."/>
            <person name="Corradi N."/>
        </authorList>
    </citation>
    <scope>NUCLEOTIDE SEQUENCE [LARGE SCALE GENOMIC DNA]</scope>
    <source>
        <strain evidence="1 2">A1</strain>
    </source>
</reference>
<evidence type="ECO:0000313" key="1">
    <source>
        <dbReference type="EMBL" id="PKC64382.1"/>
    </source>
</evidence>
<organism evidence="1 2">
    <name type="scientific">Rhizophagus irregularis</name>
    <dbReference type="NCBI Taxonomy" id="588596"/>
    <lineage>
        <taxon>Eukaryota</taxon>
        <taxon>Fungi</taxon>
        <taxon>Fungi incertae sedis</taxon>
        <taxon>Mucoromycota</taxon>
        <taxon>Glomeromycotina</taxon>
        <taxon>Glomeromycetes</taxon>
        <taxon>Glomerales</taxon>
        <taxon>Glomeraceae</taxon>
        <taxon>Rhizophagus</taxon>
    </lineage>
</organism>
<dbReference type="Proteomes" id="UP000232688">
    <property type="component" value="Unassembled WGS sequence"/>
</dbReference>
<gene>
    <name evidence="1" type="ORF">RhiirA1_462513</name>
</gene>
<reference evidence="1 2" key="1">
    <citation type="submission" date="2017-10" db="EMBL/GenBank/DDBJ databases">
        <title>Extensive intraspecific genome diversity in a model arbuscular mycorrhizal fungus.</title>
        <authorList>
            <person name="Chen E.C.H."/>
            <person name="Morin E."/>
            <person name="Baudet D."/>
            <person name="Noel J."/>
            <person name="Ndikumana S."/>
            <person name="Charron P."/>
            <person name="St-Onge C."/>
            <person name="Giorgi J."/>
            <person name="Grigoriev I.V."/>
            <person name="Roux C."/>
            <person name="Martin F.M."/>
            <person name="Corradi N."/>
        </authorList>
    </citation>
    <scope>NUCLEOTIDE SEQUENCE [LARGE SCALE GENOMIC DNA]</scope>
    <source>
        <strain evidence="1 2">A1</strain>
    </source>
</reference>
<proteinExistence type="predicted"/>
<dbReference type="VEuPathDB" id="FungiDB:RhiirA1_462513"/>
<evidence type="ECO:0000313" key="2">
    <source>
        <dbReference type="Proteomes" id="UP000232688"/>
    </source>
</evidence>
<comment type="caution">
    <text evidence="1">The sequence shown here is derived from an EMBL/GenBank/DDBJ whole genome shotgun (WGS) entry which is preliminary data.</text>
</comment>
<accession>A0A2N0RM49</accession>
<dbReference type="AlphaFoldDB" id="A0A2N0RM49"/>
<dbReference type="VEuPathDB" id="FungiDB:FUN_021891"/>
<protein>
    <submittedName>
        <fullName evidence="1">Uncharacterized protein</fullName>
    </submittedName>
</protein>
<sequence>MSFTDKINYFGKLCESCGKTNINIRDRFSKWCKLCQINQIISLRNNFINWTSGNEEIDSFIRQKQTSIIEPTDTLLEWIPYNQFIDIKEIEEVGKNKLFILYSAKWKNGPLEYNENTKKCKRNPNKAIILKCFNNIQDANKFLKFLDEFLNEANEYFYGDNKIYGISQNPDTKYYTLCSMALSRESRCQNCNVIIYANKTYKWCLTCQISCLKENFKNWASGNGIIDHFIQKKQLNISQPTDIVIEWIPYNQFNDIKEISNDNSISIHLAKWKDGPLEYNKDTNKYERNPNKAINLKFLLNTQVINEFLNEAEKYLIEGKLYGISQNPDTRNYIMVVQNMNCENCYEVYTNRDMWCKLCQTNYFYENFTTWTSGNKKVDIIIQKLQSNIDKSTDIILEWIPCNQFNDIKKIGKNMFATFYLAKWKDGPLEYNKVTKKYERNPNKVIVLKYYHNIVYPNIVNTIPSKYLYNMQYINRFLDEVEWTVEDYQSSDHDNNTSSIYGMSQHPYTKDYIIVFRSIGCKRLCLKDYFTNPISRNINIENSIREIHLDNNDIIFEWIPYNHFDNIKKIGKNLYSAIWKDSSLNYDMNTNKYESYPSRAIILKYLFNIRDVFNEVNKYFMSGFDYNYLKIYGISQSPDIKDYIIIFNEEYFCNYHCKNCGKEYADIQYKWCKSCQMNYLKENSANWITENGKIENINMVFKWKTYEQFIKKIEENNLVALHSVIWRNGSLNCGTNLSKYEIYKIRDVMIELRKNSRFSSNKFELICPIIEIYGISQNSDIKNYVIIFNDEYFSTYNCKNCYKVFADIQYKWCKQCQINYLKNNFTNWTSENENIDNFIQKIRLKITHPTDVIFEWIPYNQFGDIKEIGKLGFGDSIFGKMERWSINI</sequence>
<dbReference type="VEuPathDB" id="FungiDB:RhiirFUN_013918"/>